<evidence type="ECO:0000259" key="9">
    <source>
        <dbReference type="Pfam" id="PF01979"/>
    </source>
</evidence>
<dbReference type="Gene3D" id="3.20.20.140">
    <property type="entry name" value="Metal-dependent hydrolases"/>
    <property type="match status" value="1"/>
</dbReference>
<dbReference type="InterPro" id="IPR011059">
    <property type="entry name" value="Metal-dep_hydrolase_composite"/>
</dbReference>
<gene>
    <name evidence="11" type="primary">LOC108563045</name>
</gene>
<dbReference type="GeneID" id="108563045"/>
<evidence type="ECO:0000256" key="1">
    <source>
        <dbReference type="ARBA" id="ARBA00001947"/>
    </source>
</evidence>
<dbReference type="PROSITE" id="PS00482">
    <property type="entry name" value="DIHYDROOROTASE_1"/>
    <property type="match status" value="1"/>
</dbReference>
<dbReference type="InterPro" id="IPR002195">
    <property type="entry name" value="Dihydroorotase_CS"/>
</dbReference>
<dbReference type="EC" id="3.5.2.5" evidence="5"/>
<comment type="similarity">
    <text evidence="3">Belongs to the metallo-dependent hydrolases superfamily. Allantoinase family.</text>
</comment>
<reference evidence="11" key="1">
    <citation type="submission" date="2025-08" db="UniProtKB">
        <authorList>
            <consortium name="RefSeq"/>
        </authorList>
    </citation>
    <scope>IDENTIFICATION</scope>
    <source>
        <tissue evidence="11">Whole Larva</tissue>
    </source>
</reference>
<evidence type="ECO:0000256" key="2">
    <source>
        <dbReference type="ARBA" id="ARBA00004968"/>
    </source>
</evidence>
<keyword evidence="7" id="KW-0378">Hydrolase</keyword>
<dbReference type="InterPro" id="IPR018228">
    <property type="entry name" value="DNase_TatD-rel_CS"/>
</dbReference>
<keyword evidence="8" id="KW-0862">Zinc</keyword>
<dbReference type="InterPro" id="IPR032466">
    <property type="entry name" value="Metal_Hydrolase"/>
</dbReference>
<evidence type="ECO:0000256" key="5">
    <source>
        <dbReference type="ARBA" id="ARBA00012863"/>
    </source>
</evidence>
<organism evidence="10 11">
    <name type="scientific">Nicrophorus vespilloides</name>
    <name type="common">Boreal carrion beetle</name>
    <dbReference type="NCBI Taxonomy" id="110193"/>
    <lineage>
        <taxon>Eukaryota</taxon>
        <taxon>Metazoa</taxon>
        <taxon>Ecdysozoa</taxon>
        <taxon>Arthropoda</taxon>
        <taxon>Hexapoda</taxon>
        <taxon>Insecta</taxon>
        <taxon>Pterygota</taxon>
        <taxon>Neoptera</taxon>
        <taxon>Endopterygota</taxon>
        <taxon>Coleoptera</taxon>
        <taxon>Polyphaga</taxon>
        <taxon>Staphyliniformia</taxon>
        <taxon>Silphidae</taxon>
        <taxon>Nicrophorinae</taxon>
        <taxon>Nicrophorus</taxon>
    </lineage>
</organism>
<dbReference type="InterPro" id="IPR006680">
    <property type="entry name" value="Amidohydro-rel"/>
</dbReference>
<dbReference type="SUPFAM" id="SSF51338">
    <property type="entry name" value="Composite domain of metallo-dependent hydrolases"/>
    <property type="match status" value="1"/>
</dbReference>
<sequence length="457" mass="51054">MSRLFICKNIVLEHTLLNGAVLVDPDGKVEKVIEADEICFVKNTRKILLGNDFLMAGIVDSHVHINEPGRTEWEGFESATKAAAAGGITTICDMPLNSIPPTTNVENLLVKAHAARDIIHVDVAFWGGVVPDNTDAFYGLIKAGVVGFKCFMCPSGVKEFECLNESQLDLAMKKLKGSNAPLAIHAELAICEPCTGNPQKYETFLKSRPEEMEIEAVKKIIEIGLKYDKIMLHIVHVSSAKTAKLIKDARLKGLRITSETCHHYLTLCSQEIPDRATQYKCCPPIRNRENREDLWLAFKEKQIDMVVSDHSPSTPDLKLLSPDDENFGDYMKAWGGIASLQFGLSLFWTGAKQRGFTFFHINKYMSRATSVLVGLHGSKGRIQENYDADFVVWDPHAICTINESDIYHKNKANPYMGREVLGKVLKTYVRGDLVYDSESKSKFMKSPKGKLLLDIDL</sequence>
<dbReference type="SUPFAM" id="SSF51556">
    <property type="entry name" value="Metallo-dependent hydrolases"/>
    <property type="match status" value="1"/>
</dbReference>
<dbReference type="PROSITE" id="PS01137">
    <property type="entry name" value="TATD_1"/>
    <property type="match status" value="1"/>
</dbReference>
<evidence type="ECO:0000256" key="7">
    <source>
        <dbReference type="ARBA" id="ARBA00022801"/>
    </source>
</evidence>
<evidence type="ECO:0000313" key="11">
    <source>
        <dbReference type="RefSeq" id="XP_017777078.1"/>
    </source>
</evidence>
<keyword evidence="6" id="KW-0479">Metal-binding</keyword>
<accession>A0ABM1MR78</accession>
<dbReference type="PANTHER" id="PTHR43668:SF2">
    <property type="entry name" value="ALLANTOINASE"/>
    <property type="match status" value="1"/>
</dbReference>
<evidence type="ECO:0000256" key="4">
    <source>
        <dbReference type="ARBA" id="ARBA00011881"/>
    </source>
</evidence>
<evidence type="ECO:0000256" key="8">
    <source>
        <dbReference type="ARBA" id="ARBA00022833"/>
    </source>
</evidence>
<evidence type="ECO:0000256" key="6">
    <source>
        <dbReference type="ARBA" id="ARBA00022723"/>
    </source>
</evidence>
<dbReference type="InterPro" id="IPR050138">
    <property type="entry name" value="DHOase/Allantoinase_Hydrolase"/>
</dbReference>
<dbReference type="InterPro" id="IPR017593">
    <property type="entry name" value="Allantoinase"/>
</dbReference>
<dbReference type="Proteomes" id="UP000695000">
    <property type="component" value="Unplaced"/>
</dbReference>
<evidence type="ECO:0000256" key="3">
    <source>
        <dbReference type="ARBA" id="ARBA00010368"/>
    </source>
</evidence>
<keyword evidence="10" id="KW-1185">Reference proteome</keyword>
<evidence type="ECO:0000313" key="10">
    <source>
        <dbReference type="Proteomes" id="UP000695000"/>
    </source>
</evidence>
<feature type="domain" description="Amidohydrolase-related" evidence="9">
    <location>
        <begin position="53"/>
        <end position="434"/>
    </location>
</feature>
<comment type="pathway">
    <text evidence="2">Nitrogen metabolism; (S)-allantoin degradation; allantoate from (S)-allantoin: step 1/1.</text>
</comment>
<comment type="subunit">
    <text evidence="4">Homotetramer.</text>
</comment>
<dbReference type="NCBIfam" id="TIGR03178">
    <property type="entry name" value="allantoinase"/>
    <property type="match status" value="1"/>
</dbReference>
<proteinExistence type="inferred from homology"/>
<protein>
    <recommendedName>
        <fullName evidence="5">allantoinase</fullName>
        <ecNumber evidence="5">3.5.2.5</ecNumber>
    </recommendedName>
</protein>
<dbReference type="PANTHER" id="PTHR43668">
    <property type="entry name" value="ALLANTOINASE"/>
    <property type="match status" value="1"/>
</dbReference>
<dbReference type="Pfam" id="PF01979">
    <property type="entry name" value="Amidohydro_1"/>
    <property type="match status" value="1"/>
</dbReference>
<comment type="cofactor">
    <cofactor evidence="1">
        <name>Zn(2+)</name>
        <dbReference type="ChEBI" id="CHEBI:29105"/>
    </cofactor>
</comment>
<name>A0ABM1MR78_NICVS</name>
<dbReference type="RefSeq" id="XP_017777078.1">
    <property type="nucleotide sequence ID" value="XM_017921589.1"/>
</dbReference>